<evidence type="ECO:0000256" key="2">
    <source>
        <dbReference type="ARBA" id="ARBA00007262"/>
    </source>
</evidence>
<keyword evidence="7" id="KW-0732">Signal</keyword>
<protein>
    <submittedName>
        <fullName evidence="9">Interferon alpha-inducible protein 6</fullName>
    </submittedName>
</protein>
<dbReference type="GeneID" id="117365241"/>
<keyword evidence="3 6" id="KW-0812">Transmembrane</keyword>
<gene>
    <name evidence="9" type="primary">IFI6</name>
</gene>
<reference evidence="9" key="1">
    <citation type="submission" date="2025-08" db="UniProtKB">
        <authorList>
            <consortium name="RefSeq"/>
        </authorList>
    </citation>
    <scope>IDENTIFICATION</scope>
</reference>
<dbReference type="GO" id="GO:0097193">
    <property type="term" value="P:intrinsic apoptotic signaling pathway"/>
    <property type="evidence" value="ECO:0007669"/>
    <property type="project" value="TreeGrafter"/>
</dbReference>
<keyword evidence="8" id="KW-1185">Reference proteome</keyword>
<dbReference type="CTD" id="2537"/>
<dbReference type="InterPro" id="IPR009311">
    <property type="entry name" value="IFI6/IFI27-like"/>
</dbReference>
<comment type="subcellular location">
    <subcellularLocation>
        <location evidence="1">Membrane</location>
        <topology evidence="1">Multi-pass membrane protein</topology>
    </subcellularLocation>
</comment>
<dbReference type="InParanoid" id="A0A6P8S1R0"/>
<evidence type="ECO:0000256" key="3">
    <source>
        <dbReference type="ARBA" id="ARBA00022692"/>
    </source>
</evidence>
<keyword evidence="5 6" id="KW-0472">Membrane</keyword>
<evidence type="ECO:0000256" key="4">
    <source>
        <dbReference type="ARBA" id="ARBA00022989"/>
    </source>
</evidence>
<feature type="chain" id="PRO_5027992446" evidence="7">
    <location>
        <begin position="25"/>
        <end position="138"/>
    </location>
</feature>
<dbReference type="PANTHER" id="PTHR16932">
    <property type="entry name" value="INTERFERON ALPHA-INDUCIBLE PROTEIN 27"/>
    <property type="match status" value="1"/>
</dbReference>
<evidence type="ECO:0000313" key="9">
    <source>
        <dbReference type="RefSeq" id="XP_033811298.1"/>
    </source>
</evidence>
<dbReference type="Gene3D" id="6.10.110.10">
    <property type="match status" value="1"/>
</dbReference>
<feature type="transmembrane region" description="Helical" evidence="6">
    <location>
        <begin position="40"/>
        <end position="68"/>
    </location>
</feature>
<dbReference type="GO" id="GO:0031966">
    <property type="term" value="C:mitochondrial membrane"/>
    <property type="evidence" value="ECO:0007669"/>
    <property type="project" value="TreeGrafter"/>
</dbReference>
<keyword evidence="4 6" id="KW-1133">Transmembrane helix</keyword>
<proteinExistence type="inferred from homology"/>
<dbReference type="AlphaFoldDB" id="A0A6P8S1R0"/>
<feature type="signal peptide" evidence="7">
    <location>
        <begin position="1"/>
        <end position="24"/>
    </location>
</feature>
<dbReference type="RefSeq" id="XP_033811298.1">
    <property type="nucleotide sequence ID" value="XM_033955407.1"/>
</dbReference>
<evidence type="ECO:0000256" key="7">
    <source>
        <dbReference type="SAM" id="SignalP"/>
    </source>
</evidence>
<comment type="similarity">
    <text evidence="2">Belongs to the IFI6/IFI27 family.</text>
</comment>
<dbReference type="Proteomes" id="UP000515159">
    <property type="component" value="Chromosome 8"/>
</dbReference>
<evidence type="ECO:0000256" key="6">
    <source>
        <dbReference type="SAM" id="Phobius"/>
    </source>
</evidence>
<dbReference type="InterPro" id="IPR038213">
    <property type="entry name" value="IFI6/IFI27-like_sf"/>
</dbReference>
<dbReference type="PANTHER" id="PTHR16932:SF18">
    <property type="entry name" value="INTERFERON, ALPHA-INDUCIBLE PROTEIN 27-LIKE 2"/>
    <property type="match status" value="1"/>
</dbReference>
<evidence type="ECO:0000256" key="5">
    <source>
        <dbReference type="ARBA" id="ARBA00023136"/>
    </source>
</evidence>
<name>A0A6P8S1R0_GEOSA</name>
<evidence type="ECO:0000313" key="8">
    <source>
        <dbReference type="Proteomes" id="UP000515159"/>
    </source>
</evidence>
<dbReference type="GO" id="GO:0001836">
    <property type="term" value="P:release of cytochrome c from mitochondria"/>
    <property type="evidence" value="ECO:0007669"/>
    <property type="project" value="TreeGrafter"/>
</dbReference>
<dbReference type="Pfam" id="PF06140">
    <property type="entry name" value="Ifi-6-16"/>
    <property type="match status" value="1"/>
</dbReference>
<organism evidence="8 9">
    <name type="scientific">Geotrypetes seraphini</name>
    <name type="common">Gaboon caecilian</name>
    <name type="synonym">Caecilia seraphini</name>
    <dbReference type="NCBI Taxonomy" id="260995"/>
    <lineage>
        <taxon>Eukaryota</taxon>
        <taxon>Metazoa</taxon>
        <taxon>Chordata</taxon>
        <taxon>Craniata</taxon>
        <taxon>Vertebrata</taxon>
        <taxon>Euteleostomi</taxon>
        <taxon>Amphibia</taxon>
        <taxon>Gymnophiona</taxon>
        <taxon>Geotrypetes</taxon>
    </lineage>
</organism>
<accession>A0A6P8S1R0</accession>
<evidence type="ECO:0000256" key="1">
    <source>
        <dbReference type="ARBA" id="ARBA00004141"/>
    </source>
</evidence>
<sequence length="138" mass="13920">MWRRLKSTAFLLLFLSSLVPDALAHEKDIEDSCGFLDSIPYVAVGAVAAVYGVPAVLAASGFTAAGIAGGTVASWMMKISAVANGGGVPAGGVVAFLQSCGATVLSAKGLATGGAVAGYEFFQNIICNKKAKCEKGKC</sequence>
<dbReference type="KEGG" id="gsh:117365241"/>
<dbReference type="FunCoup" id="A0A6P8S1R0">
    <property type="interactions" value="58"/>
</dbReference>